<dbReference type="AlphaFoldDB" id="A0ABD3U388"/>
<evidence type="ECO:0000256" key="1">
    <source>
        <dbReference type="SAM" id="MobiDB-lite"/>
    </source>
</evidence>
<keyword evidence="3" id="KW-1185">Reference proteome</keyword>
<evidence type="ECO:0000313" key="2">
    <source>
        <dbReference type="EMBL" id="KAL3842905.1"/>
    </source>
</evidence>
<dbReference type="Proteomes" id="UP001634394">
    <property type="component" value="Unassembled WGS sequence"/>
</dbReference>
<feature type="non-terminal residue" evidence="2">
    <location>
        <position position="1"/>
    </location>
</feature>
<reference evidence="2 3" key="1">
    <citation type="submission" date="2024-11" db="EMBL/GenBank/DDBJ databases">
        <title>Chromosome-level genome assembly of the freshwater bivalve Anodonta woodiana.</title>
        <authorList>
            <person name="Chen X."/>
        </authorList>
    </citation>
    <scope>NUCLEOTIDE SEQUENCE [LARGE SCALE GENOMIC DNA]</scope>
    <source>
        <strain evidence="2">MN2024</strain>
        <tissue evidence="2">Gills</tissue>
    </source>
</reference>
<evidence type="ECO:0000313" key="3">
    <source>
        <dbReference type="Proteomes" id="UP001634394"/>
    </source>
</evidence>
<feature type="compositionally biased region" description="Polar residues" evidence="1">
    <location>
        <begin position="15"/>
        <end position="39"/>
    </location>
</feature>
<comment type="caution">
    <text evidence="2">The sequence shown here is derived from an EMBL/GenBank/DDBJ whole genome shotgun (WGS) entry which is preliminary data.</text>
</comment>
<accession>A0ABD3U388</accession>
<name>A0ABD3U388_SINWO</name>
<gene>
    <name evidence="2" type="ORF">ACJMK2_020880</name>
</gene>
<sequence>DYPHNVGLRQKGDDQGSTTVNFSDQGNRPQRFTQNSLFPESSDLGDIENMSMKLLVMYAHEYLRQVYNGKMKNPKEDRHIPDCTCLCQYIEKSDKKFRKLVGKHKIIHANNSSIEHNTTKIFDAFRL</sequence>
<proteinExistence type="predicted"/>
<organism evidence="2 3">
    <name type="scientific">Sinanodonta woodiana</name>
    <name type="common">Chinese pond mussel</name>
    <name type="synonym">Anodonta woodiana</name>
    <dbReference type="NCBI Taxonomy" id="1069815"/>
    <lineage>
        <taxon>Eukaryota</taxon>
        <taxon>Metazoa</taxon>
        <taxon>Spiralia</taxon>
        <taxon>Lophotrochozoa</taxon>
        <taxon>Mollusca</taxon>
        <taxon>Bivalvia</taxon>
        <taxon>Autobranchia</taxon>
        <taxon>Heteroconchia</taxon>
        <taxon>Palaeoheterodonta</taxon>
        <taxon>Unionida</taxon>
        <taxon>Unionoidea</taxon>
        <taxon>Unionidae</taxon>
        <taxon>Unioninae</taxon>
        <taxon>Sinanodonta</taxon>
    </lineage>
</organism>
<protein>
    <submittedName>
        <fullName evidence="2">Uncharacterized protein</fullName>
    </submittedName>
</protein>
<feature type="region of interest" description="Disordered" evidence="1">
    <location>
        <begin position="1"/>
        <end position="39"/>
    </location>
</feature>
<dbReference type="EMBL" id="JBJQND010000017">
    <property type="protein sequence ID" value="KAL3842905.1"/>
    <property type="molecule type" value="Genomic_DNA"/>
</dbReference>